<dbReference type="Pfam" id="PF11951">
    <property type="entry name" value="Fungal_trans_2"/>
    <property type="match status" value="2"/>
</dbReference>
<dbReference type="AlphaFoldDB" id="A0A6A5XDC4"/>
<evidence type="ECO:0000313" key="5">
    <source>
        <dbReference type="EMBL" id="KAF2010900.1"/>
    </source>
</evidence>
<dbReference type="GO" id="GO:0008270">
    <property type="term" value="F:zinc ion binding"/>
    <property type="evidence" value="ECO:0007669"/>
    <property type="project" value="InterPro"/>
</dbReference>
<evidence type="ECO:0000259" key="4">
    <source>
        <dbReference type="PROSITE" id="PS50048"/>
    </source>
</evidence>
<dbReference type="PROSITE" id="PS00463">
    <property type="entry name" value="ZN2_CY6_FUNGAL_1"/>
    <property type="match status" value="1"/>
</dbReference>
<dbReference type="EMBL" id="ML978075">
    <property type="protein sequence ID" value="KAF2010900.1"/>
    <property type="molecule type" value="Genomic_DNA"/>
</dbReference>
<dbReference type="CDD" id="cd00067">
    <property type="entry name" value="GAL4"/>
    <property type="match status" value="1"/>
</dbReference>
<keyword evidence="6" id="KW-1185">Reference proteome</keyword>
<feature type="region of interest" description="Disordered" evidence="3">
    <location>
        <begin position="57"/>
        <end position="111"/>
    </location>
</feature>
<dbReference type="GeneID" id="54288715"/>
<feature type="domain" description="Zn(2)-C6 fungal-type" evidence="4">
    <location>
        <begin position="18"/>
        <end position="48"/>
    </location>
</feature>
<protein>
    <recommendedName>
        <fullName evidence="4">Zn(2)-C6 fungal-type domain-containing protein</fullName>
    </recommendedName>
</protein>
<accession>A0A6A5XDC4</accession>
<dbReference type="InterPro" id="IPR036864">
    <property type="entry name" value="Zn2-C6_fun-type_DNA-bd_sf"/>
</dbReference>
<dbReference type="Proteomes" id="UP000799778">
    <property type="component" value="Unassembled WGS sequence"/>
</dbReference>
<sequence length="515" mass="56887">MANALRRRSHAIQRARTGCLTCRGRKKKCGEEKPTCRGCIRNKLECVWPNCITGARRQSQATKDVPSESSQKSPPLPTLDPAPSISLPTTPVDEVRTPEDNSTTSTPTLDPTFLVQAGVHDEGETDGPQSEFVDFEFPYVHPQYETSIVIPQAPSVMPQLSQGSFDLLSHYLSRTANSMGNGSTESNPFIIQIVPLAFSSELILRLILTQSAAQRALSAPEPAHVEATEHYTTSLGLFRSAVEHFIAGSQTDSLIIAAGALILCFTETARGDTQGIIFDHLTAAQTTLSMISVNPLYSEQLLLSPDIAKEARALVESHYVGHLCGCWLELLLFIPQIFELRRKIVTTHDTTLPIQLGADEIIEFSEVYHRILRFIPDITSRSDTYQACFVFQKAVILYHLTVLENTVSPSTGAHRNLINDTIADSMGHLECISSSSRINTSLCWPLAVIGSCSDDEVTQSYIRTRLQIMSGVVGLGNIDKTLTLLEYMWCHPNLARSPWTICDAMQEAEMWFSFA</sequence>
<dbReference type="OrthoDB" id="187139at2759"/>
<dbReference type="SUPFAM" id="SSF57701">
    <property type="entry name" value="Zn2/Cys6 DNA-binding domain"/>
    <property type="match status" value="1"/>
</dbReference>
<dbReference type="PANTHER" id="PTHR37534">
    <property type="entry name" value="TRANSCRIPTIONAL ACTIVATOR PROTEIN UGA3"/>
    <property type="match status" value="1"/>
</dbReference>
<organism evidence="5 6">
    <name type="scientific">Aaosphaeria arxii CBS 175.79</name>
    <dbReference type="NCBI Taxonomy" id="1450172"/>
    <lineage>
        <taxon>Eukaryota</taxon>
        <taxon>Fungi</taxon>
        <taxon>Dikarya</taxon>
        <taxon>Ascomycota</taxon>
        <taxon>Pezizomycotina</taxon>
        <taxon>Dothideomycetes</taxon>
        <taxon>Pleosporomycetidae</taxon>
        <taxon>Pleosporales</taxon>
        <taxon>Pleosporales incertae sedis</taxon>
        <taxon>Aaosphaeria</taxon>
    </lineage>
</organism>
<dbReference type="PANTHER" id="PTHR37534:SF43">
    <property type="entry name" value="FINGER DOMAIN PROTEIN, PUTATIVE (AFU_ORTHOLOGUE AFUA_1G01850)-RELATED"/>
    <property type="match status" value="1"/>
</dbReference>
<gene>
    <name evidence="5" type="ORF">BU24DRAFT_454440</name>
</gene>
<dbReference type="InterPro" id="IPR021858">
    <property type="entry name" value="Fun_TF"/>
</dbReference>
<dbReference type="Pfam" id="PF00172">
    <property type="entry name" value="Zn_clus"/>
    <property type="match status" value="1"/>
</dbReference>
<evidence type="ECO:0000256" key="2">
    <source>
        <dbReference type="ARBA" id="ARBA00023242"/>
    </source>
</evidence>
<dbReference type="GO" id="GO:0000981">
    <property type="term" value="F:DNA-binding transcription factor activity, RNA polymerase II-specific"/>
    <property type="evidence" value="ECO:0007669"/>
    <property type="project" value="InterPro"/>
</dbReference>
<dbReference type="RefSeq" id="XP_033379239.1">
    <property type="nucleotide sequence ID" value="XM_033531318.1"/>
</dbReference>
<dbReference type="Gene3D" id="4.10.240.10">
    <property type="entry name" value="Zn(2)-C6 fungal-type DNA-binding domain"/>
    <property type="match status" value="1"/>
</dbReference>
<dbReference type="SMART" id="SM00066">
    <property type="entry name" value="GAL4"/>
    <property type="match status" value="1"/>
</dbReference>
<evidence type="ECO:0000256" key="3">
    <source>
        <dbReference type="SAM" id="MobiDB-lite"/>
    </source>
</evidence>
<reference evidence="5" key="1">
    <citation type="journal article" date="2020" name="Stud. Mycol.">
        <title>101 Dothideomycetes genomes: a test case for predicting lifestyles and emergence of pathogens.</title>
        <authorList>
            <person name="Haridas S."/>
            <person name="Albert R."/>
            <person name="Binder M."/>
            <person name="Bloem J."/>
            <person name="Labutti K."/>
            <person name="Salamov A."/>
            <person name="Andreopoulos B."/>
            <person name="Baker S."/>
            <person name="Barry K."/>
            <person name="Bills G."/>
            <person name="Bluhm B."/>
            <person name="Cannon C."/>
            <person name="Castanera R."/>
            <person name="Culley D."/>
            <person name="Daum C."/>
            <person name="Ezra D."/>
            <person name="Gonzalez J."/>
            <person name="Henrissat B."/>
            <person name="Kuo A."/>
            <person name="Liang C."/>
            <person name="Lipzen A."/>
            <person name="Lutzoni F."/>
            <person name="Magnuson J."/>
            <person name="Mondo S."/>
            <person name="Nolan M."/>
            <person name="Ohm R."/>
            <person name="Pangilinan J."/>
            <person name="Park H.-J."/>
            <person name="Ramirez L."/>
            <person name="Alfaro M."/>
            <person name="Sun H."/>
            <person name="Tritt A."/>
            <person name="Yoshinaga Y."/>
            <person name="Zwiers L.-H."/>
            <person name="Turgeon B."/>
            <person name="Goodwin S."/>
            <person name="Spatafora J."/>
            <person name="Crous P."/>
            <person name="Grigoriev I."/>
        </authorList>
    </citation>
    <scope>NUCLEOTIDE SEQUENCE</scope>
    <source>
        <strain evidence="5">CBS 175.79</strain>
    </source>
</reference>
<comment type="subcellular location">
    <subcellularLocation>
        <location evidence="1">Nucleus</location>
    </subcellularLocation>
</comment>
<name>A0A6A5XDC4_9PLEO</name>
<dbReference type="GO" id="GO:0000976">
    <property type="term" value="F:transcription cis-regulatory region binding"/>
    <property type="evidence" value="ECO:0007669"/>
    <property type="project" value="TreeGrafter"/>
</dbReference>
<dbReference type="InterPro" id="IPR001138">
    <property type="entry name" value="Zn2Cys6_DnaBD"/>
</dbReference>
<dbReference type="PROSITE" id="PS50048">
    <property type="entry name" value="ZN2_CY6_FUNGAL_2"/>
    <property type="match status" value="1"/>
</dbReference>
<evidence type="ECO:0000256" key="1">
    <source>
        <dbReference type="ARBA" id="ARBA00004123"/>
    </source>
</evidence>
<evidence type="ECO:0000313" key="6">
    <source>
        <dbReference type="Proteomes" id="UP000799778"/>
    </source>
</evidence>
<proteinExistence type="predicted"/>
<feature type="compositionally biased region" description="Polar residues" evidence="3">
    <location>
        <begin position="100"/>
        <end position="109"/>
    </location>
</feature>
<dbReference type="GO" id="GO:0005634">
    <property type="term" value="C:nucleus"/>
    <property type="evidence" value="ECO:0007669"/>
    <property type="project" value="UniProtKB-SubCell"/>
</dbReference>
<dbReference type="GO" id="GO:0045944">
    <property type="term" value="P:positive regulation of transcription by RNA polymerase II"/>
    <property type="evidence" value="ECO:0007669"/>
    <property type="project" value="TreeGrafter"/>
</dbReference>
<feature type="compositionally biased region" description="Polar residues" evidence="3">
    <location>
        <begin position="57"/>
        <end position="73"/>
    </location>
</feature>
<keyword evidence="2" id="KW-0539">Nucleus</keyword>